<accession>A0AAW1AX26</accession>
<sequence length="1018" mass="116053">MDYEKKTANVRCFQSQRDGREAGTDGKNQTELGIVEDKGSVQLRVELSGFHGDRKKRKKGRKEGRREGGRERERRRERERTKERTKKERGREGERRRREKERKNKERKREGGRERRRRERERKKEQRKRKKEKERKKERKRRRRRERERGGPNLKKNKKRRKPGKLQVRATACFNCFSTAAQRLRICQYFWGYQSEKHQTCLRALETAFAPLSKTQVDVSEIEKLKDAFGRVVFYLEEKGMAKASFQQAVPEAVKEVEKEVAQLKAAPTCIPPCGYQKEAHHYKCSSCTIVDCQLPIDCPIQDIHKSEGDATFLNCEVAFQTSSERTFRWKFVKDLRTDELFLFQLLNFGVNPSLLIRPTLGSHHGTFACELEVENDVVVRKFFYVNVTEKRLGKEKKLQEMFKAILNSPPESVQEEVVVNKLPSLQDLLSQPDYLRKRGVIMLILGITPVNHALFRVLADLHHSAAAFLFFFRSRRTKELGYLNILCQSVATLPPLESYLNPTVCQPAPLRALARSKIKALAHELIRIPSLLQVDVSLGDGRRAVSREGRLDPSLFCIINTGHSAGGGGCGGVHPHEEPQRPLSLALEARTPVARKFPRCLELLIWRVTRLAREKGGGARGNLLPFFPKRLRPGPGDESEAPERAAQKRSCAAVSPPRGNADQGRGGGTGEEGREWGCVSRGSPRGDSPNSPGRVSPDLPAPRITVHSTLTPPPHSRLRRLRFHPDPPNVALFPRAFFSSVSNPAPSAKQPRDATLFFSHDRQDGRAGWERRGTRKTPGHTTEEAVRMKEEVEIGTRFISRLVNRHEKLKKDRVERFGECLAKILCERFNEHWYPDNPLKGQAYRCIRINRKHHIDDSLLKACTACGLDYSELALPREISIWIDPGEVCCRLGENNQYFTVKEAENTSGKSTPEPETSDYHSESPSENSEDESLAKFSKTTNLGKTQPAGKNSPKQPTQYFYVPAPLWVPCPQNVVSYIPTYQPLAFYYVDVPSKSPVPRKPNPNLVKRLTKRASKA</sequence>
<comment type="caution">
    <text evidence="4">The sequence shown here is derived from an EMBL/GenBank/DDBJ whole genome shotgun (WGS) entry which is preliminary data.</text>
</comment>
<feature type="compositionally biased region" description="Basic and acidic residues" evidence="2">
    <location>
        <begin position="64"/>
        <end position="113"/>
    </location>
</feature>
<comment type="similarity">
    <text evidence="1">Belongs to the BTG family.</text>
</comment>
<dbReference type="PANTHER" id="PTHR37366">
    <property type="entry name" value="SPERM ACROSOME MEMBRANE-ASSOCIATED PROTEIN 6"/>
    <property type="match status" value="1"/>
</dbReference>
<keyword evidence="5" id="KW-1185">Reference proteome</keyword>
<dbReference type="AlphaFoldDB" id="A0AAW1AX26"/>
<feature type="compositionally biased region" description="Polar residues" evidence="2">
    <location>
        <begin position="907"/>
        <end position="916"/>
    </location>
</feature>
<dbReference type="InterPro" id="IPR036054">
    <property type="entry name" value="BTG-like_sf"/>
</dbReference>
<dbReference type="PROSITE" id="PS50835">
    <property type="entry name" value="IG_LIKE"/>
    <property type="match status" value="1"/>
</dbReference>
<evidence type="ECO:0000313" key="4">
    <source>
        <dbReference type="EMBL" id="KAK9394498.1"/>
    </source>
</evidence>
<name>A0AAW1AX26_CROAD</name>
<feature type="region of interest" description="Disordered" evidence="2">
    <location>
        <begin position="1"/>
        <end position="165"/>
    </location>
</feature>
<dbReference type="EMBL" id="JAOTOJ010000011">
    <property type="protein sequence ID" value="KAK9394498.1"/>
    <property type="molecule type" value="Genomic_DNA"/>
</dbReference>
<dbReference type="FunFam" id="3.90.640.90:FF:000002">
    <property type="entry name" value="BTG anti-proliferation factor 4"/>
    <property type="match status" value="1"/>
</dbReference>
<evidence type="ECO:0000313" key="5">
    <source>
        <dbReference type="Proteomes" id="UP001474421"/>
    </source>
</evidence>
<evidence type="ECO:0000256" key="2">
    <source>
        <dbReference type="SAM" id="MobiDB-lite"/>
    </source>
</evidence>
<reference evidence="4 5" key="1">
    <citation type="journal article" date="2024" name="Proc. Natl. Acad. Sci. U.S.A.">
        <title>The genetic regulatory architecture and epigenomic basis for age-related changes in rattlesnake venom.</title>
        <authorList>
            <person name="Hogan M.P."/>
            <person name="Holding M.L."/>
            <person name="Nystrom G.S."/>
            <person name="Colston T.J."/>
            <person name="Bartlett D.A."/>
            <person name="Mason A.J."/>
            <person name="Ellsworth S.A."/>
            <person name="Rautsaw R.M."/>
            <person name="Lawrence K.C."/>
            <person name="Strickland J.L."/>
            <person name="He B."/>
            <person name="Fraser P."/>
            <person name="Margres M.J."/>
            <person name="Gilbert D.M."/>
            <person name="Gibbs H.L."/>
            <person name="Parkinson C.L."/>
            <person name="Rokyta D.R."/>
        </authorList>
    </citation>
    <scope>NUCLEOTIDE SEQUENCE [LARGE SCALE GENOMIC DNA]</scope>
    <source>
        <strain evidence="4">DRR0105</strain>
    </source>
</reference>
<feature type="region of interest" description="Disordered" evidence="2">
    <location>
        <begin position="994"/>
        <end position="1018"/>
    </location>
</feature>
<dbReference type="GO" id="GO:0007342">
    <property type="term" value="P:fusion of sperm to egg plasma membrane involved in single fertilization"/>
    <property type="evidence" value="ECO:0007669"/>
    <property type="project" value="InterPro"/>
</dbReference>
<evidence type="ECO:0000259" key="3">
    <source>
        <dbReference type="PROSITE" id="PS50835"/>
    </source>
</evidence>
<feature type="domain" description="Ig-like" evidence="3">
    <location>
        <begin position="296"/>
        <end position="381"/>
    </location>
</feature>
<feature type="region of interest" description="Disordered" evidence="2">
    <location>
        <begin position="905"/>
        <end position="937"/>
    </location>
</feature>
<dbReference type="InterPro" id="IPR002087">
    <property type="entry name" value="Anti_prolifrtn"/>
</dbReference>
<feature type="compositionally biased region" description="Basic residues" evidence="2">
    <location>
        <begin position="155"/>
        <end position="164"/>
    </location>
</feature>
<feature type="compositionally biased region" description="Basic residues" evidence="2">
    <location>
        <begin position="114"/>
        <end position="146"/>
    </location>
</feature>
<organism evidence="4 5">
    <name type="scientific">Crotalus adamanteus</name>
    <name type="common">Eastern diamondback rattlesnake</name>
    <dbReference type="NCBI Taxonomy" id="8729"/>
    <lineage>
        <taxon>Eukaryota</taxon>
        <taxon>Metazoa</taxon>
        <taxon>Chordata</taxon>
        <taxon>Craniata</taxon>
        <taxon>Vertebrata</taxon>
        <taxon>Euteleostomi</taxon>
        <taxon>Lepidosauria</taxon>
        <taxon>Squamata</taxon>
        <taxon>Bifurcata</taxon>
        <taxon>Unidentata</taxon>
        <taxon>Episquamata</taxon>
        <taxon>Toxicofera</taxon>
        <taxon>Serpentes</taxon>
        <taxon>Colubroidea</taxon>
        <taxon>Viperidae</taxon>
        <taxon>Crotalinae</taxon>
        <taxon>Crotalus</taxon>
    </lineage>
</organism>
<feature type="compositionally biased region" description="Basic residues" evidence="2">
    <location>
        <begin position="53"/>
        <end position="63"/>
    </location>
</feature>
<dbReference type="SUPFAM" id="SSF160696">
    <property type="entry name" value="BTG domain-like"/>
    <property type="match status" value="1"/>
</dbReference>
<proteinExistence type="inferred from homology"/>
<dbReference type="PANTHER" id="PTHR37366:SF1">
    <property type="entry name" value="SPERM ACROSOME MEMBRANE-ASSOCIATED PROTEIN 6"/>
    <property type="match status" value="1"/>
</dbReference>
<gene>
    <name evidence="4" type="ORF">NXF25_015026</name>
</gene>
<dbReference type="InterPro" id="IPR034549">
    <property type="entry name" value="SPACA6"/>
</dbReference>
<dbReference type="InterPro" id="IPR007110">
    <property type="entry name" value="Ig-like_dom"/>
</dbReference>
<dbReference type="SMART" id="SM00099">
    <property type="entry name" value="btg1"/>
    <property type="match status" value="1"/>
</dbReference>
<feature type="region of interest" description="Disordered" evidence="2">
    <location>
        <begin position="623"/>
        <end position="718"/>
    </location>
</feature>
<evidence type="ECO:0000256" key="1">
    <source>
        <dbReference type="ARBA" id="ARBA00007989"/>
    </source>
</evidence>
<dbReference type="PRINTS" id="PR00310">
    <property type="entry name" value="ANTIPRLFBTG1"/>
</dbReference>
<protein>
    <submittedName>
        <fullName evidence="4">Protein BTG3-like</fullName>
    </submittedName>
</protein>
<dbReference type="Proteomes" id="UP001474421">
    <property type="component" value="Unassembled WGS sequence"/>
</dbReference>
<dbReference type="Pfam" id="PF07742">
    <property type="entry name" value="BTG"/>
    <property type="match status" value="1"/>
</dbReference>
<dbReference type="Gene3D" id="3.90.640.90">
    <property type="entry name" value="Anti-proliferative protein, N-terminal domain"/>
    <property type="match status" value="1"/>
</dbReference>